<name>X1MCE5_9ZZZZ</name>
<comment type="caution">
    <text evidence="1">The sequence shown here is derived from an EMBL/GenBank/DDBJ whole genome shotgun (WGS) entry which is preliminary data.</text>
</comment>
<organism evidence="1">
    <name type="scientific">marine sediment metagenome</name>
    <dbReference type="NCBI Taxonomy" id="412755"/>
    <lineage>
        <taxon>unclassified sequences</taxon>
        <taxon>metagenomes</taxon>
        <taxon>ecological metagenomes</taxon>
    </lineage>
</organism>
<dbReference type="AlphaFoldDB" id="X1MCE5"/>
<feature type="non-terminal residue" evidence="1">
    <location>
        <position position="1"/>
    </location>
</feature>
<feature type="non-terminal residue" evidence="1">
    <location>
        <position position="232"/>
    </location>
</feature>
<proteinExistence type="predicted"/>
<reference evidence="1" key="1">
    <citation type="journal article" date="2014" name="Front. Microbiol.">
        <title>High frequency of phylogenetically diverse reductive dehalogenase-homologous genes in deep subseafloor sedimentary metagenomes.</title>
        <authorList>
            <person name="Kawai M."/>
            <person name="Futagami T."/>
            <person name="Toyoda A."/>
            <person name="Takaki Y."/>
            <person name="Nishi S."/>
            <person name="Hori S."/>
            <person name="Arai W."/>
            <person name="Tsubouchi T."/>
            <person name="Morono Y."/>
            <person name="Uchiyama I."/>
            <person name="Ito T."/>
            <person name="Fujiyama A."/>
            <person name="Inagaki F."/>
            <person name="Takami H."/>
        </authorList>
    </citation>
    <scope>NUCLEOTIDE SEQUENCE</scope>
    <source>
        <strain evidence="1">Expedition CK06-06</strain>
    </source>
</reference>
<gene>
    <name evidence="1" type="ORF">S06H3_22187</name>
</gene>
<evidence type="ECO:0000313" key="1">
    <source>
        <dbReference type="EMBL" id="GAI12355.1"/>
    </source>
</evidence>
<sequence length="232" mass="26645">PEFALPNVEIISDKVSKKMLQDLIFWAWTRPSKLIKISKKTTEKILDWSTSLTERFGDASDVPLVSPGDFSDKLARIATAYAALCVSTDNKFEKIKVLPKHVEASARMIDFLYSGKGFGLKEYSEIARQKTQLTDYDEIKEALEEAKKNEAHGMDLIPGEKSRTEKLLYAFKMHNDMRRKDLADFIDAEESAVKRKIQILSKFNLIDSGPRGYFKKPKFIKFLRRLARDENT</sequence>
<dbReference type="EMBL" id="BARV01011803">
    <property type="protein sequence ID" value="GAI12355.1"/>
    <property type="molecule type" value="Genomic_DNA"/>
</dbReference>
<protein>
    <submittedName>
        <fullName evidence="1">Uncharacterized protein</fullName>
    </submittedName>
</protein>
<accession>X1MCE5</accession>